<reference evidence="1 2" key="1">
    <citation type="journal article" date="2019" name="Sci. Rep.">
        <title>Orb-weaving spider Araneus ventricosus genome elucidates the spidroin gene catalogue.</title>
        <authorList>
            <person name="Kono N."/>
            <person name="Nakamura H."/>
            <person name="Ohtoshi R."/>
            <person name="Moran D.A.P."/>
            <person name="Shinohara A."/>
            <person name="Yoshida Y."/>
            <person name="Fujiwara M."/>
            <person name="Mori M."/>
            <person name="Tomita M."/>
            <person name="Arakawa K."/>
        </authorList>
    </citation>
    <scope>NUCLEOTIDE SEQUENCE [LARGE SCALE GENOMIC DNA]</scope>
</reference>
<keyword evidence="2" id="KW-1185">Reference proteome</keyword>
<evidence type="ECO:0008006" key="3">
    <source>
        <dbReference type="Google" id="ProtNLM"/>
    </source>
</evidence>
<name>A0A4Y2E457_ARAVE</name>
<dbReference type="InterPro" id="IPR052709">
    <property type="entry name" value="Transposase-MT_Hybrid"/>
</dbReference>
<gene>
    <name evidence="1" type="ORF">AVEN_181582_1</name>
</gene>
<protein>
    <recommendedName>
        <fullName evidence="3">Mos1 transposase HTH domain-containing protein</fullName>
    </recommendedName>
</protein>
<dbReference type="AlphaFoldDB" id="A0A4Y2E457"/>
<evidence type="ECO:0000313" key="1">
    <source>
        <dbReference type="EMBL" id="GBM23467.1"/>
    </source>
</evidence>
<sequence>MECSAKLDIQRVPKSITPSGLPWELYRSTSIPIANVKKLVNTGVEGSGKFYIQRVSISITPSGLPRHRCGWSRATVSTPPSAFKTGPLISCPSLISTHALSPYRTVFAFVIGLKPKEIKPEWGEVHGTSAPAFATVYNWLNEFKRGHTSTNDGNLSGRPEEVTSSEKIDKIHDMVLSHRRIKVREIVEATGIKVQRFQFCTKNWV</sequence>
<organism evidence="1 2">
    <name type="scientific">Araneus ventricosus</name>
    <name type="common">Orbweaver spider</name>
    <name type="synonym">Epeira ventricosa</name>
    <dbReference type="NCBI Taxonomy" id="182803"/>
    <lineage>
        <taxon>Eukaryota</taxon>
        <taxon>Metazoa</taxon>
        <taxon>Ecdysozoa</taxon>
        <taxon>Arthropoda</taxon>
        <taxon>Chelicerata</taxon>
        <taxon>Arachnida</taxon>
        <taxon>Araneae</taxon>
        <taxon>Araneomorphae</taxon>
        <taxon>Entelegynae</taxon>
        <taxon>Araneoidea</taxon>
        <taxon>Araneidae</taxon>
        <taxon>Araneus</taxon>
    </lineage>
</organism>
<comment type="caution">
    <text evidence="1">The sequence shown here is derived from an EMBL/GenBank/DDBJ whole genome shotgun (WGS) entry which is preliminary data.</text>
</comment>
<accession>A0A4Y2E457</accession>
<proteinExistence type="predicted"/>
<dbReference type="OrthoDB" id="6428254at2759"/>
<dbReference type="EMBL" id="BGPR01000498">
    <property type="protein sequence ID" value="GBM23467.1"/>
    <property type="molecule type" value="Genomic_DNA"/>
</dbReference>
<evidence type="ECO:0000313" key="2">
    <source>
        <dbReference type="Proteomes" id="UP000499080"/>
    </source>
</evidence>
<dbReference type="PANTHER" id="PTHR46060">
    <property type="entry name" value="MARINER MOS1 TRANSPOSASE-LIKE PROTEIN"/>
    <property type="match status" value="1"/>
</dbReference>
<dbReference type="Proteomes" id="UP000499080">
    <property type="component" value="Unassembled WGS sequence"/>
</dbReference>
<dbReference type="PANTHER" id="PTHR46060:SF1">
    <property type="entry name" value="MARINER MOS1 TRANSPOSASE-LIKE PROTEIN"/>
    <property type="match status" value="1"/>
</dbReference>